<keyword evidence="2" id="KW-1185">Reference proteome</keyword>
<accession>A0A1V9GBA7</accession>
<proteinExistence type="predicted"/>
<comment type="caution">
    <text evidence="1">The sequence shown here is derived from an EMBL/GenBank/DDBJ whole genome shotgun (WGS) entry which is preliminary data.</text>
</comment>
<dbReference type="AlphaFoldDB" id="A0A1V9GBA7"/>
<reference evidence="2" key="1">
    <citation type="submission" date="2016-04" db="EMBL/GenBank/DDBJ databases">
        <authorList>
            <person name="Chen L."/>
            <person name="Zhuang W."/>
            <person name="Wang G."/>
        </authorList>
    </citation>
    <scope>NUCLEOTIDE SEQUENCE [LARGE SCALE GENOMIC DNA]</scope>
    <source>
        <strain evidence="2">208</strain>
    </source>
</reference>
<organism evidence="1 2">
    <name type="scientific">Niastella populi</name>
    <dbReference type="NCBI Taxonomy" id="550983"/>
    <lineage>
        <taxon>Bacteria</taxon>
        <taxon>Pseudomonadati</taxon>
        <taxon>Bacteroidota</taxon>
        <taxon>Chitinophagia</taxon>
        <taxon>Chitinophagales</taxon>
        <taxon>Chitinophagaceae</taxon>
        <taxon>Niastella</taxon>
    </lineage>
</organism>
<evidence type="ECO:0000313" key="2">
    <source>
        <dbReference type="Proteomes" id="UP000192276"/>
    </source>
</evidence>
<dbReference type="Proteomes" id="UP000192276">
    <property type="component" value="Unassembled WGS sequence"/>
</dbReference>
<evidence type="ECO:0000313" key="1">
    <source>
        <dbReference type="EMBL" id="OQP67847.1"/>
    </source>
</evidence>
<name>A0A1V9GBA7_9BACT</name>
<protein>
    <submittedName>
        <fullName evidence="1">Uncharacterized protein</fullName>
    </submittedName>
</protein>
<gene>
    <name evidence="1" type="ORF">A4R26_32570</name>
</gene>
<dbReference type="EMBL" id="LWBP01000005">
    <property type="protein sequence ID" value="OQP67847.1"/>
    <property type="molecule type" value="Genomic_DNA"/>
</dbReference>
<dbReference type="STRING" id="550983.A4R26_32570"/>
<sequence>MVQLETTLSSIQREYITRSKMMKYYNILFVLFIVLSCGSDKDEGSYEIPNLKDNIKEFIEARKCFKKDTKVVRVYLQVKSDTLSVQLADIYPDVKKIKYNFDTVLYGNRIIFTGDRIRGYCKASEVNQYPADLIEISKSIEWPFIEEFTSWQFLYKDGKLIYKVLPCVEDK</sequence>